<dbReference type="InterPro" id="IPR050708">
    <property type="entry name" value="T6SS_VgrG/RHS"/>
</dbReference>
<dbReference type="PANTHER" id="PTHR32305">
    <property type="match status" value="1"/>
</dbReference>
<protein>
    <submittedName>
        <fullName evidence="1">Cell wall-associated polypeptide CWBP200</fullName>
    </submittedName>
</protein>
<dbReference type="Pfam" id="PF15659">
    <property type="entry name" value="Toxin-JAB1"/>
    <property type="match status" value="1"/>
</dbReference>
<dbReference type="Proteomes" id="UP000255515">
    <property type="component" value="Unassembled WGS sequence"/>
</dbReference>
<dbReference type="NCBIfam" id="TIGR03696">
    <property type="entry name" value="Rhs_assc_core"/>
    <property type="match status" value="1"/>
</dbReference>
<name>A0A380ZWR4_9FLAO</name>
<gene>
    <name evidence="1" type="primary">wapA_3</name>
    <name evidence="1" type="ORF">NCTC11661_02355</name>
</gene>
<dbReference type="RefSeq" id="WP_002665283.1">
    <property type="nucleotide sequence ID" value="NZ_UFTJ01000005.1"/>
</dbReference>
<reference evidence="1 2" key="1">
    <citation type="submission" date="2018-06" db="EMBL/GenBank/DDBJ databases">
        <authorList>
            <consortium name="Pathogen Informatics"/>
            <person name="Doyle S."/>
        </authorList>
    </citation>
    <scope>NUCLEOTIDE SEQUENCE [LARGE SCALE GENOMIC DNA]</scope>
    <source>
        <strain evidence="1 2">NCTC11661</strain>
    </source>
</reference>
<dbReference type="AlphaFoldDB" id="A0A380ZWR4"/>
<dbReference type="InterPro" id="IPR022385">
    <property type="entry name" value="Rhs_assc_core"/>
</dbReference>
<accession>A0A380ZWR4</accession>
<dbReference type="EMBL" id="UFTJ01000005">
    <property type="protein sequence ID" value="SUV53206.1"/>
    <property type="molecule type" value="Genomic_DNA"/>
</dbReference>
<sequence length="336" mass="38533">MHNDHLGTSSFVTDGDGDPTQFYLNFPFGETLYEQQNTNAYENPYKFNAKELDDETGLYYYGARYYDPRIGMWLSVDPLTEKMPSWSPYAYAFDNPVRFVDLDGREPSSPLHDYILGRNGSIKLLRKTNDRFDRLFSSDMKNSITIEKQNSTSGSIISELANFRIKDDTRRYDNNKLAFPLGISRARTSNSSNVSNLFIFVSNNSDVEWGLAGYNVGNNMIYSLWTGHSEDITPSSILYQGISKLSFEIHSHPGNTTTPSPVNGFTEGDYGSAAWIDSKFTKDKNYPRHFIYSKKGKHLWEYNYYNETPLKFSPINSKLNAPMRINNNINLKKLEK</sequence>
<evidence type="ECO:0000313" key="2">
    <source>
        <dbReference type="Proteomes" id="UP000255515"/>
    </source>
</evidence>
<dbReference type="Gene3D" id="2.180.10.10">
    <property type="entry name" value="RHS repeat-associated core"/>
    <property type="match status" value="1"/>
</dbReference>
<dbReference type="InterPro" id="IPR028218">
    <property type="entry name" value="Toxin-JAB1"/>
</dbReference>
<proteinExistence type="predicted"/>
<evidence type="ECO:0000313" key="1">
    <source>
        <dbReference type="EMBL" id="SUV53206.1"/>
    </source>
</evidence>
<organism evidence="1 2">
    <name type="scientific">Bergeyella zoohelcum</name>
    <dbReference type="NCBI Taxonomy" id="1015"/>
    <lineage>
        <taxon>Bacteria</taxon>
        <taxon>Pseudomonadati</taxon>
        <taxon>Bacteroidota</taxon>
        <taxon>Flavobacteriia</taxon>
        <taxon>Flavobacteriales</taxon>
        <taxon>Weeksellaceae</taxon>
        <taxon>Bergeyella</taxon>
    </lineage>
</organism>
<dbReference type="PANTHER" id="PTHR32305:SF15">
    <property type="entry name" value="PROTEIN RHSA-RELATED"/>
    <property type="match status" value="1"/>
</dbReference>